<dbReference type="GO" id="GO:0005737">
    <property type="term" value="C:cytoplasm"/>
    <property type="evidence" value="ECO:0007669"/>
    <property type="project" value="TreeGrafter"/>
</dbReference>
<keyword evidence="2" id="KW-1185">Reference proteome</keyword>
<dbReference type="SUPFAM" id="SSF53254">
    <property type="entry name" value="Phosphoglycerate mutase-like"/>
    <property type="match status" value="1"/>
</dbReference>
<dbReference type="OrthoDB" id="280692at2"/>
<dbReference type="EMBL" id="QRBF01000003">
    <property type="protein sequence ID" value="RDS84363.1"/>
    <property type="molecule type" value="Genomic_DNA"/>
</dbReference>
<dbReference type="Proteomes" id="UP000255334">
    <property type="component" value="Unassembled WGS sequence"/>
</dbReference>
<dbReference type="Gene3D" id="3.40.50.1240">
    <property type="entry name" value="Phosphoglycerate mutase-like"/>
    <property type="match status" value="1"/>
</dbReference>
<dbReference type="RefSeq" id="WP_115478164.1">
    <property type="nucleotide sequence ID" value="NZ_QRBF01000003.1"/>
</dbReference>
<reference evidence="1 2" key="1">
    <citation type="submission" date="2018-07" db="EMBL/GenBank/DDBJ databases">
        <title>Dyella monticola sp. nov. and Dyella psychrodurans sp. nov. isolated from monsoon evergreen broad-leaved forest soil of Dinghu Mountain, China.</title>
        <authorList>
            <person name="Gao Z."/>
            <person name="Qiu L."/>
        </authorList>
    </citation>
    <scope>NUCLEOTIDE SEQUENCE [LARGE SCALE GENOMIC DNA]</scope>
    <source>
        <strain evidence="1 2">4MSK11</strain>
    </source>
</reference>
<comment type="caution">
    <text evidence="1">The sequence shown here is derived from an EMBL/GenBank/DDBJ whole genome shotgun (WGS) entry which is preliminary data.</text>
</comment>
<dbReference type="InterPro" id="IPR029033">
    <property type="entry name" value="His_PPase_superfam"/>
</dbReference>
<accession>A0A370X7H1</accession>
<evidence type="ECO:0000313" key="2">
    <source>
        <dbReference type="Proteomes" id="UP000255334"/>
    </source>
</evidence>
<protein>
    <submittedName>
        <fullName evidence="1">Histidine phosphatase family protein</fullName>
    </submittedName>
</protein>
<dbReference type="PANTHER" id="PTHR48100">
    <property type="entry name" value="BROAD-SPECIFICITY PHOSPHATASE YOR283W-RELATED"/>
    <property type="match status" value="1"/>
</dbReference>
<gene>
    <name evidence="1" type="ORF">DWU99_09720</name>
</gene>
<organism evidence="1 2">
    <name type="scientific">Dyella psychrodurans</name>
    <dbReference type="NCBI Taxonomy" id="1927960"/>
    <lineage>
        <taxon>Bacteria</taxon>
        <taxon>Pseudomonadati</taxon>
        <taxon>Pseudomonadota</taxon>
        <taxon>Gammaproteobacteria</taxon>
        <taxon>Lysobacterales</taxon>
        <taxon>Rhodanobacteraceae</taxon>
        <taxon>Dyella</taxon>
    </lineage>
</organism>
<dbReference type="AlphaFoldDB" id="A0A370X7H1"/>
<evidence type="ECO:0000313" key="1">
    <source>
        <dbReference type="EMBL" id="RDS84363.1"/>
    </source>
</evidence>
<name>A0A370X7H1_9GAMM</name>
<dbReference type="GO" id="GO:0016791">
    <property type="term" value="F:phosphatase activity"/>
    <property type="evidence" value="ECO:0007669"/>
    <property type="project" value="TreeGrafter"/>
</dbReference>
<dbReference type="PANTHER" id="PTHR48100:SF1">
    <property type="entry name" value="HISTIDINE PHOSPHATASE FAMILY PROTEIN-RELATED"/>
    <property type="match status" value="1"/>
</dbReference>
<dbReference type="Pfam" id="PF00300">
    <property type="entry name" value="His_Phos_1"/>
    <property type="match status" value="2"/>
</dbReference>
<dbReference type="CDD" id="cd07067">
    <property type="entry name" value="HP_PGM_like"/>
    <property type="match status" value="1"/>
</dbReference>
<sequence length="229" mass="25869">MRSVLLIRHGQASFRAADYDRLSELGEEQSRRLGTWLAATSPTPDLVAVGPRQRHLRTAELCLQTAGIDRPLLHLDGLDEVDHEELLARLRPDLAAPDALRTELKQSPDPYRAFQQLFSAAIARWIAGAHDNDYTLTWSQFRDRAMATLKVLADQDAKTIWAFTSGGPIAVLTNAVIEAPVEQTFKLSWPLVNTSLTRLRMGKHAPSLITYNTWPHLERIEDRHLITHR</sequence>
<dbReference type="SMART" id="SM00855">
    <property type="entry name" value="PGAM"/>
    <property type="match status" value="1"/>
</dbReference>
<dbReference type="InterPro" id="IPR050275">
    <property type="entry name" value="PGM_Phosphatase"/>
</dbReference>
<proteinExistence type="predicted"/>
<dbReference type="InterPro" id="IPR013078">
    <property type="entry name" value="His_Pase_superF_clade-1"/>
</dbReference>